<dbReference type="EMBL" id="QTJV01000006">
    <property type="protein sequence ID" value="RFM33686.1"/>
    <property type="molecule type" value="Genomic_DNA"/>
</dbReference>
<dbReference type="PANTHER" id="PTHR34846">
    <property type="entry name" value="4-CARBOXYMUCONOLACTONE DECARBOXYLASE FAMILY PROTEIN (AFU_ORTHOLOGUE AFUA_6G11590)"/>
    <property type="match status" value="1"/>
</dbReference>
<gene>
    <name evidence="2" type="ORF">DXN04_17145</name>
</gene>
<reference evidence="2 3" key="1">
    <citation type="submission" date="2018-08" db="EMBL/GenBank/DDBJ databases">
        <title>Chitinophaga sp. K20C18050901, a novel bacterium isolated from forest soil.</title>
        <authorList>
            <person name="Wang C."/>
        </authorList>
    </citation>
    <scope>NUCLEOTIDE SEQUENCE [LARGE SCALE GENOMIC DNA]</scope>
    <source>
        <strain evidence="2 3">K20C18050901</strain>
    </source>
</reference>
<dbReference type="Pfam" id="PF02627">
    <property type="entry name" value="CMD"/>
    <property type="match status" value="1"/>
</dbReference>
<dbReference type="Gene3D" id="1.20.1290.10">
    <property type="entry name" value="AhpD-like"/>
    <property type="match status" value="1"/>
</dbReference>
<protein>
    <submittedName>
        <fullName evidence="2">Carboxymuconolactone decarboxylase family protein</fullName>
    </submittedName>
</protein>
<dbReference type="GO" id="GO:0051920">
    <property type="term" value="F:peroxiredoxin activity"/>
    <property type="evidence" value="ECO:0007669"/>
    <property type="project" value="InterPro"/>
</dbReference>
<proteinExistence type="predicted"/>
<sequence length="146" mass="16662">MQRLDITKLFPEIYDAIRGLEKASGDLKITPLQKELIKIRASQLNGCAFCLHMHAELALKYGEAAWRLNLIAVWKEAKHLFSEEEQVILELTEQMTLIHQQGLTADLYAKAITLFGEETTAQMMMSILAINSWNRLGVALHWKPQI</sequence>
<accession>A0A3E1P0F9</accession>
<keyword evidence="3" id="KW-1185">Reference proteome</keyword>
<evidence type="ECO:0000313" key="2">
    <source>
        <dbReference type="EMBL" id="RFM33686.1"/>
    </source>
</evidence>
<comment type="caution">
    <text evidence="2">The sequence shown here is derived from an EMBL/GenBank/DDBJ whole genome shotgun (WGS) entry which is preliminary data.</text>
</comment>
<dbReference type="NCBIfam" id="TIGR00778">
    <property type="entry name" value="ahpD_dom"/>
    <property type="match status" value="1"/>
</dbReference>
<evidence type="ECO:0000259" key="1">
    <source>
        <dbReference type="Pfam" id="PF02627"/>
    </source>
</evidence>
<dbReference type="InterPro" id="IPR029032">
    <property type="entry name" value="AhpD-like"/>
</dbReference>
<feature type="domain" description="Carboxymuconolactone decarboxylase-like" evidence="1">
    <location>
        <begin position="11"/>
        <end position="87"/>
    </location>
</feature>
<dbReference type="SUPFAM" id="SSF69118">
    <property type="entry name" value="AhpD-like"/>
    <property type="match status" value="1"/>
</dbReference>
<organism evidence="2 3">
    <name type="scientific">Chitinophaga silvisoli</name>
    <dbReference type="NCBI Taxonomy" id="2291814"/>
    <lineage>
        <taxon>Bacteria</taxon>
        <taxon>Pseudomonadati</taxon>
        <taxon>Bacteroidota</taxon>
        <taxon>Chitinophagia</taxon>
        <taxon>Chitinophagales</taxon>
        <taxon>Chitinophagaceae</taxon>
        <taxon>Chitinophaga</taxon>
    </lineage>
</organism>
<dbReference type="InterPro" id="IPR003779">
    <property type="entry name" value="CMD-like"/>
</dbReference>
<dbReference type="OrthoDB" id="9801997at2"/>
<dbReference type="PANTHER" id="PTHR34846:SF10">
    <property type="entry name" value="CYTOPLASMIC PROTEIN"/>
    <property type="match status" value="1"/>
</dbReference>
<name>A0A3E1P0F9_9BACT</name>
<dbReference type="AlphaFoldDB" id="A0A3E1P0F9"/>
<dbReference type="Proteomes" id="UP000261174">
    <property type="component" value="Unassembled WGS sequence"/>
</dbReference>
<dbReference type="InterPro" id="IPR004675">
    <property type="entry name" value="AhpD_core"/>
</dbReference>
<dbReference type="RefSeq" id="WP_116854608.1">
    <property type="nucleotide sequence ID" value="NZ_QTJV01000006.1"/>
</dbReference>
<evidence type="ECO:0000313" key="3">
    <source>
        <dbReference type="Proteomes" id="UP000261174"/>
    </source>
</evidence>